<dbReference type="OrthoDB" id="429813at2759"/>
<evidence type="ECO:0000259" key="3">
    <source>
        <dbReference type="Pfam" id="PF00501"/>
    </source>
</evidence>
<dbReference type="InterPro" id="IPR051414">
    <property type="entry name" value="Adenylate-forming_Reductase"/>
</dbReference>
<organism evidence="4 5">
    <name type="scientific">Pterulicium gracile</name>
    <dbReference type="NCBI Taxonomy" id="1884261"/>
    <lineage>
        <taxon>Eukaryota</taxon>
        <taxon>Fungi</taxon>
        <taxon>Dikarya</taxon>
        <taxon>Basidiomycota</taxon>
        <taxon>Agaricomycotina</taxon>
        <taxon>Agaricomycetes</taxon>
        <taxon>Agaricomycetidae</taxon>
        <taxon>Agaricales</taxon>
        <taxon>Pleurotineae</taxon>
        <taxon>Pterulaceae</taxon>
        <taxon>Pterulicium</taxon>
    </lineage>
</organism>
<evidence type="ECO:0000313" key="4">
    <source>
        <dbReference type="EMBL" id="TFL01209.1"/>
    </source>
</evidence>
<gene>
    <name evidence="4" type="ORF">BDV98DRAFT_619597</name>
</gene>
<dbReference type="InterPro" id="IPR042099">
    <property type="entry name" value="ANL_N_sf"/>
</dbReference>
<dbReference type="PANTHER" id="PTHR43439:SF2">
    <property type="entry name" value="ENZYME, PUTATIVE (JCVI)-RELATED"/>
    <property type="match status" value="1"/>
</dbReference>
<dbReference type="SUPFAM" id="SSF56801">
    <property type="entry name" value="Acetyl-CoA synthetase-like"/>
    <property type="match status" value="1"/>
</dbReference>
<dbReference type="EMBL" id="ML178825">
    <property type="protein sequence ID" value="TFL01209.1"/>
    <property type="molecule type" value="Genomic_DNA"/>
</dbReference>
<evidence type="ECO:0000313" key="5">
    <source>
        <dbReference type="Proteomes" id="UP000305067"/>
    </source>
</evidence>
<dbReference type="Pfam" id="PF23562">
    <property type="entry name" value="AMP-binding_C_3"/>
    <property type="match status" value="1"/>
</dbReference>
<dbReference type="PANTHER" id="PTHR43439">
    <property type="entry name" value="PHENYLACETATE-COENZYME A LIGASE"/>
    <property type="match status" value="1"/>
</dbReference>
<reference evidence="4 5" key="1">
    <citation type="journal article" date="2019" name="Nat. Ecol. Evol.">
        <title>Megaphylogeny resolves global patterns of mushroom evolution.</title>
        <authorList>
            <person name="Varga T."/>
            <person name="Krizsan K."/>
            <person name="Foldi C."/>
            <person name="Dima B."/>
            <person name="Sanchez-Garcia M."/>
            <person name="Sanchez-Ramirez S."/>
            <person name="Szollosi G.J."/>
            <person name="Szarkandi J.G."/>
            <person name="Papp V."/>
            <person name="Albert L."/>
            <person name="Andreopoulos W."/>
            <person name="Angelini C."/>
            <person name="Antonin V."/>
            <person name="Barry K.W."/>
            <person name="Bougher N.L."/>
            <person name="Buchanan P."/>
            <person name="Buyck B."/>
            <person name="Bense V."/>
            <person name="Catcheside P."/>
            <person name="Chovatia M."/>
            <person name="Cooper J."/>
            <person name="Damon W."/>
            <person name="Desjardin D."/>
            <person name="Finy P."/>
            <person name="Geml J."/>
            <person name="Haridas S."/>
            <person name="Hughes K."/>
            <person name="Justo A."/>
            <person name="Karasinski D."/>
            <person name="Kautmanova I."/>
            <person name="Kiss B."/>
            <person name="Kocsube S."/>
            <person name="Kotiranta H."/>
            <person name="LaButti K.M."/>
            <person name="Lechner B.E."/>
            <person name="Liimatainen K."/>
            <person name="Lipzen A."/>
            <person name="Lukacs Z."/>
            <person name="Mihaltcheva S."/>
            <person name="Morgado L.N."/>
            <person name="Niskanen T."/>
            <person name="Noordeloos M.E."/>
            <person name="Ohm R.A."/>
            <person name="Ortiz-Santana B."/>
            <person name="Ovrebo C."/>
            <person name="Racz N."/>
            <person name="Riley R."/>
            <person name="Savchenko A."/>
            <person name="Shiryaev A."/>
            <person name="Soop K."/>
            <person name="Spirin V."/>
            <person name="Szebenyi C."/>
            <person name="Tomsovsky M."/>
            <person name="Tulloss R.E."/>
            <person name="Uehling J."/>
            <person name="Grigoriev I.V."/>
            <person name="Vagvolgyi C."/>
            <person name="Papp T."/>
            <person name="Martin F.M."/>
            <person name="Miettinen O."/>
            <person name="Hibbett D.S."/>
            <person name="Nagy L.G."/>
        </authorList>
    </citation>
    <scope>NUCLEOTIDE SEQUENCE [LARGE SCALE GENOMIC DNA]</scope>
    <source>
        <strain evidence="4 5">CBS 309.79</strain>
    </source>
</reference>
<protein>
    <recommendedName>
        <fullName evidence="3">AMP-dependent synthetase/ligase domain-containing protein</fullName>
    </recommendedName>
</protein>
<dbReference type="AlphaFoldDB" id="A0A5C3QLX7"/>
<keyword evidence="2" id="KW-0597">Phosphoprotein</keyword>
<name>A0A5C3QLX7_9AGAR</name>
<dbReference type="Pfam" id="PF00501">
    <property type="entry name" value="AMP-binding"/>
    <property type="match status" value="1"/>
</dbReference>
<dbReference type="PROSITE" id="PS00455">
    <property type="entry name" value="AMP_BINDING"/>
    <property type="match status" value="1"/>
</dbReference>
<keyword evidence="1" id="KW-0596">Phosphopantetheine</keyword>
<feature type="domain" description="AMP-dependent synthetase/ligase" evidence="3">
    <location>
        <begin position="26"/>
        <end position="363"/>
    </location>
</feature>
<evidence type="ECO:0000256" key="1">
    <source>
        <dbReference type="ARBA" id="ARBA00022450"/>
    </source>
</evidence>
<keyword evidence="5" id="KW-1185">Reference proteome</keyword>
<dbReference type="Proteomes" id="UP000305067">
    <property type="component" value="Unassembled WGS sequence"/>
</dbReference>
<proteinExistence type="predicted"/>
<evidence type="ECO:0000256" key="2">
    <source>
        <dbReference type="ARBA" id="ARBA00022553"/>
    </source>
</evidence>
<sequence>MARYTPPSLRACPTLHDLADQVTALYPDRPYFRYTEDDSPDTIIPISNLEVNRASHRAATAFSELPGYNPASRETVAVIIAADTLVYYAVFLGALRAGFVPFFISPRNPVLVLVDLISKTGCTRVLATPTLGPLCQKVASEACATGTYDQAKNPLRVDFIPTLATLYPYLARESFDHPFRPFFKTIAAARPDDVYLYLHSSGSTGFPKPIPHTRKTMASWCNRDYLRSWSTHSPPFCLAGLGIPMFHTLGVCAYITTPMMAGSCLAIFPPIVKTPEAMPYAATLESMLTHSKRAKCTAMIAVPSQVQEWGQSEENLAYLKTLRFVLYAGGAMVPKVGDFISEAGVKLVCVYGATELGCVSNLEVISERLHRGWMYTQFDSGLAVKWVDQEDGNGTAAVQFMANDDHIPAVLNVPGEKGFATSDIFTPHPTEPKLWKSVGRIDSVIVLVTGYKVAPGPMEDVIGAHRYVQGVIMFGNSRLTVGVLIEPRQATLEALGEDASRKLADELWPTIEEANAVAPDFAQISRDMVIVTTPEKPLPRAPKGTVMTKAALREYEAEIDAL</sequence>
<accession>A0A5C3QLX7</accession>
<dbReference type="Gene3D" id="3.40.50.12780">
    <property type="entry name" value="N-terminal domain of ligase-like"/>
    <property type="match status" value="1"/>
</dbReference>
<dbReference type="STRING" id="1884261.A0A5C3QLX7"/>
<dbReference type="InterPro" id="IPR000873">
    <property type="entry name" value="AMP-dep_synth/lig_dom"/>
</dbReference>
<dbReference type="InterPro" id="IPR020845">
    <property type="entry name" value="AMP-binding_CS"/>
</dbReference>